<accession>A0A9C7PQD5</accession>
<feature type="transmembrane region" description="Helical" evidence="2">
    <location>
        <begin position="6"/>
        <end position="27"/>
    </location>
</feature>
<gene>
    <name evidence="3" type="ORF">GpartN1_g415.t1</name>
</gene>
<evidence type="ECO:0000313" key="4">
    <source>
        <dbReference type="Proteomes" id="UP001061958"/>
    </source>
</evidence>
<proteinExistence type="predicted"/>
<dbReference type="OrthoDB" id="5913955at2759"/>
<feature type="compositionally biased region" description="Polar residues" evidence="1">
    <location>
        <begin position="59"/>
        <end position="81"/>
    </location>
</feature>
<organism evidence="3 4">
    <name type="scientific">Galdieria partita</name>
    <dbReference type="NCBI Taxonomy" id="83374"/>
    <lineage>
        <taxon>Eukaryota</taxon>
        <taxon>Rhodophyta</taxon>
        <taxon>Bangiophyceae</taxon>
        <taxon>Galdieriales</taxon>
        <taxon>Galdieriaceae</taxon>
        <taxon>Galdieria</taxon>
    </lineage>
</organism>
<dbReference type="EMBL" id="BQMJ01000003">
    <property type="protein sequence ID" value="GJQ08624.1"/>
    <property type="molecule type" value="Genomic_DNA"/>
</dbReference>
<protein>
    <submittedName>
        <fullName evidence="3">Uncharacterized protein</fullName>
    </submittedName>
</protein>
<dbReference type="Pfam" id="PF15114">
    <property type="entry name" value="UPF0640"/>
    <property type="match status" value="1"/>
</dbReference>
<dbReference type="InterPro" id="IPR028183">
    <property type="entry name" value="UQCC5"/>
</dbReference>
<feature type="region of interest" description="Disordered" evidence="1">
    <location>
        <begin position="56"/>
        <end position="81"/>
    </location>
</feature>
<sequence length="81" mass="9142">MSSFWPIFRVAVPLGFVGGCCIELFMLHVRIGSETFYDTAKRKEIERRMERLRKEQDSTDVLSNVGANSLSGRVNNSTESA</sequence>
<evidence type="ECO:0000313" key="3">
    <source>
        <dbReference type="EMBL" id="GJQ08624.1"/>
    </source>
</evidence>
<name>A0A9C7PQD5_9RHOD</name>
<evidence type="ECO:0000256" key="1">
    <source>
        <dbReference type="SAM" id="MobiDB-lite"/>
    </source>
</evidence>
<dbReference type="Proteomes" id="UP001061958">
    <property type="component" value="Unassembled WGS sequence"/>
</dbReference>
<keyword evidence="2" id="KW-0472">Membrane</keyword>
<keyword evidence="2" id="KW-1133">Transmembrane helix</keyword>
<reference evidence="3" key="2">
    <citation type="submission" date="2022-01" db="EMBL/GenBank/DDBJ databases">
        <authorList>
            <person name="Hirooka S."/>
            <person name="Miyagishima S.Y."/>
        </authorList>
    </citation>
    <scope>NUCLEOTIDE SEQUENCE</scope>
    <source>
        <strain evidence="3">NBRC 102759</strain>
    </source>
</reference>
<evidence type="ECO:0000256" key="2">
    <source>
        <dbReference type="SAM" id="Phobius"/>
    </source>
</evidence>
<comment type="caution">
    <text evidence="3">The sequence shown here is derived from an EMBL/GenBank/DDBJ whole genome shotgun (WGS) entry which is preliminary data.</text>
</comment>
<reference evidence="3" key="1">
    <citation type="journal article" date="2022" name="Proc. Natl. Acad. Sci. U.S.A.">
        <title>Life cycle and functional genomics of the unicellular red alga Galdieria for elucidating algal and plant evolution and industrial use.</title>
        <authorList>
            <person name="Hirooka S."/>
            <person name="Itabashi T."/>
            <person name="Ichinose T.M."/>
            <person name="Onuma R."/>
            <person name="Fujiwara T."/>
            <person name="Yamashita S."/>
            <person name="Jong L.W."/>
            <person name="Tomita R."/>
            <person name="Iwane A.H."/>
            <person name="Miyagishima S.Y."/>
        </authorList>
    </citation>
    <scope>NUCLEOTIDE SEQUENCE</scope>
    <source>
        <strain evidence="3">NBRC 102759</strain>
    </source>
</reference>
<keyword evidence="2" id="KW-0812">Transmembrane</keyword>
<keyword evidence="4" id="KW-1185">Reference proteome</keyword>
<dbReference type="AlphaFoldDB" id="A0A9C7PQD5"/>